<reference evidence="1 2" key="2">
    <citation type="journal article" date="2009" name="Proc. Natl. Acad. Sci. U.S.A.">
        <title>On the chimeric nature, thermophilic origin, and phylogenetic placement of the Thermotogales.</title>
        <authorList>
            <person name="Zhaxybayeva O."/>
            <person name="Swithers K.S."/>
            <person name="Lapierre P."/>
            <person name="Fournier G.P."/>
            <person name="Bickhart D.M."/>
            <person name="DeBoy R.T."/>
            <person name="Nelson K.E."/>
            <person name="Nesbo C.L."/>
            <person name="Doolittle W.F."/>
            <person name="Gogarten J.P."/>
            <person name="Noll K.M."/>
        </authorList>
    </citation>
    <scope>NUCLEOTIDE SEQUENCE [LARGE SCALE GENOMIC DNA]</scope>
    <source>
        <strain evidence="2">ATCC BAA-301 / DSM 14385 / NBRC 107922 / TMO</strain>
    </source>
</reference>
<dbReference type="KEGG" id="tle:Tlet_0614"/>
<dbReference type="Proteomes" id="UP000002016">
    <property type="component" value="Chromosome"/>
</dbReference>
<evidence type="ECO:0000313" key="1">
    <source>
        <dbReference type="EMBL" id="ABV33180.1"/>
    </source>
</evidence>
<dbReference type="HOGENOM" id="CLU_1260551_0_0_0"/>
<dbReference type="EMBL" id="CP000812">
    <property type="protein sequence ID" value="ABV33180.1"/>
    <property type="molecule type" value="Genomic_DNA"/>
</dbReference>
<proteinExistence type="predicted"/>
<dbReference type="OrthoDB" id="47662at2"/>
<keyword evidence="2" id="KW-1185">Reference proteome</keyword>
<sequence>MQIIKQLIETLKMELGIIQVKETTDLIKHPRIRDLPVNVVVKEPLQKLCEDSLSVNSLHLGDQMVKIRNLISKADISVKQEMLTCKTNTSQLFFSREIPLSIKSESNLNFAEVLNGKMIIAQIKSKNLPVLWISRFHSSPLPKNEKSLRALEKFFTEYRGNLKDIKFIGYYRFVPLDSMKRFLVLGKELIIELSDKKSKRYDAIIFKNRGRYIIQKIGI</sequence>
<dbReference type="RefSeq" id="WP_012002661.1">
    <property type="nucleotide sequence ID" value="NC_009828.1"/>
</dbReference>
<evidence type="ECO:0000313" key="2">
    <source>
        <dbReference type="Proteomes" id="UP000002016"/>
    </source>
</evidence>
<protein>
    <submittedName>
        <fullName evidence="1">Uncharacterized protein</fullName>
    </submittedName>
</protein>
<name>A8F4U6_PSELT</name>
<reference evidence="1 2" key="1">
    <citation type="submission" date="2007-08" db="EMBL/GenBank/DDBJ databases">
        <title>Complete sequence of Thermotoga lettingae TMO.</title>
        <authorList>
            <consortium name="US DOE Joint Genome Institute"/>
            <person name="Copeland A."/>
            <person name="Lucas S."/>
            <person name="Lapidus A."/>
            <person name="Barry K."/>
            <person name="Glavina del Rio T."/>
            <person name="Dalin E."/>
            <person name="Tice H."/>
            <person name="Pitluck S."/>
            <person name="Foster B."/>
            <person name="Bruce D."/>
            <person name="Schmutz J."/>
            <person name="Larimer F."/>
            <person name="Land M."/>
            <person name="Hauser L."/>
            <person name="Kyrpides N."/>
            <person name="Mikhailova N."/>
            <person name="Nelson K."/>
            <person name="Gogarten J.P."/>
            <person name="Noll K."/>
            <person name="Richardson P."/>
        </authorList>
    </citation>
    <scope>NUCLEOTIDE SEQUENCE [LARGE SCALE GENOMIC DNA]</scope>
    <source>
        <strain evidence="2">ATCC BAA-301 / DSM 14385 / NBRC 107922 / TMO</strain>
    </source>
</reference>
<gene>
    <name evidence="1" type="ordered locus">Tlet_0614</name>
</gene>
<organism evidence="1 2">
    <name type="scientific">Pseudothermotoga lettingae (strain ATCC BAA-301 / DSM 14385 / NBRC 107922 / TMO)</name>
    <name type="common">Thermotoga lettingae</name>
    <dbReference type="NCBI Taxonomy" id="416591"/>
    <lineage>
        <taxon>Bacteria</taxon>
        <taxon>Thermotogati</taxon>
        <taxon>Thermotogota</taxon>
        <taxon>Thermotogae</taxon>
        <taxon>Thermotogales</taxon>
        <taxon>Thermotogaceae</taxon>
        <taxon>Pseudothermotoga</taxon>
    </lineage>
</organism>
<dbReference type="AlphaFoldDB" id="A8F4U6"/>
<dbReference type="STRING" id="416591.Tlet_0614"/>
<accession>A8F4U6</accession>